<dbReference type="OrthoDB" id="9793186at2"/>
<keyword evidence="1" id="KW-0472">Membrane</keyword>
<feature type="transmembrane region" description="Helical" evidence="1">
    <location>
        <begin position="93"/>
        <end position="111"/>
    </location>
</feature>
<dbReference type="GO" id="GO:0009245">
    <property type="term" value="P:lipid A biosynthetic process"/>
    <property type="evidence" value="ECO:0007669"/>
    <property type="project" value="InterPro"/>
</dbReference>
<dbReference type="Gene3D" id="1.20.1280.290">
    <property type="match status" value="1"/>
</dbReference>
<name>A0A5P8E6E2_9BACT</name>
<dbReference type="Proteomes" id="UP000249375">
    <property type="component" value="Chromosome"/>
</dbReference>
<keyword evidence="3" id="KW-0808">Transferase</keyword>
<dbReference type="GO" id="GO:0008915">
    <property type="term" value="F:lipid-A-disaccharide synthase activity"/>
    <property type="evidence" value="ECO:0007669"/>
    <property type="project" value="InterPro"/>
</dbReference>
<keyword evidence="1" id="KW-1133">Transmembrane helix</keyword>
<evidence type="ECO:0000313" key="4">
    <source>
        <dbReference type="Proteomes" id="UP000249375"/>
    </source>
</evidence>
<dbReference type="GO" id="GO:0016746">
    <property type="term" value="F:acyltransferase activity"/>
    <property type="evidence" value="ECO:0007669"/>
    <property type="project" value="UniProtKB-KW"/>
</dbReference>
<feature type="transmembrane region" description="Helical" evidence="1">
    <location>
        <begin position="65"/>
        <end position="81"/>
    </location>
</feature>
<keyword evidence="4" id="KW-1185">Reference proteome</keyword>
<reference evidence="3 4" key="1">
    <citation type="submission" date="2018-11" db="EMBL/GenBank/DDBJ databases">
        <authorList>
            <person name="Na S.W."/>
            <person name="Baik M."/>
        </authorList>
    </citation>
    <scope>NUCLEOTIDE SEQUENCE [LARGE SCALE GENOMIC DNA]</scope>
    <source>
        <strain evidence="3 4">E39</strain>
    </source>
</reference>
<evidence type="ECO:0000256" key="1">
    <source>
        <dbReference type="SAM" id="Phobius"/>
    </source>
</evidence>
<dbReference type="RefSeq" id="WP_111897363.1">
    <property type="nucleotide sequence ID" value="NZ_CP033459.1"/>
</dbReference>
<proteinExistence type="predicted"/>
<dbReference type="EMBL" id="CP033459">
    <property type="protein sequence ID" value="QFQ12496.1"/>
    <property type="molecule type" value="Genomic_DNA"/>
</dbReference>
<feature type="transmembrane region" description="Helical" evidence="1">
    <location>
        <begin position="6"/>
        <end position="27"/>
    </location>
</feature>
<feature type="transmembrane region" description="Helical" evidence="1">
    <location>
        <begin position="131"/>
        <end position="148"/>
    </location>
</feature>
<dbReference type="SMART" id="SM01259">
    <property type="entry name" value="LAB_N"/>
    <property type="match status" value="2"/>
</dbReference>
<sequence length="226" mass="26274">MTVQTSSLAVYAIGFLAQGFFSARMLIQWIMSERQKKVVSPNWFWSCSLIGSALLFIYGYCRHDFAIILGQLISYYIYIWNLDVKDIWRKIPLAFRIMLASLPVAAVALMLSDAGQFFNDFFNNDSVPFWLLVYGSAGQIIFTIRFIYQWYYSYRRHQSILPIGFWIISLVGCFIIVSYGIFRLDPVLILGQSVGFITYTRNIMIYKKDHKEHPSQQQEDTISENA</sequence>
<feature type="transmembrane region" description="Helical" evidence="1">
    <location>
        <begin position="39"/>
        <end position="59"/>
    </location>
</feature>
<gene>
    <name evidence="3" type="ORF">C7Y71_005420</name>
</gene>
<dbReference type="GO" id="GO:0016020">
    <property type="term" value="C:membrane"/>
    <property type="evidence" value="ECO:0007669"/>
    <property type="project" value="GOC"/>
</dbReference>
<keyword evidence="3" id="KW-0012">Acyltransferase</keyword>
<dbReference type="KEGG" id="alq:C7Y71_005420"/>
<evidence type="ECO:0000259" key="2">
    <source>
        <dbReference type="SMART" id="SM01259"/>
    </source>
</evidence>
<feature type="transmembrane region" description="Helical" evidence="1">
    <location>
        <begin position="160"/>
        <end position="181"/>
    </location>
</feature>
<dbReference type="AlphaFoldDB" id="A0A5P8E6E2"/>
<keyword evidence="1" id="KW-0812">Transmembrane</keyword>
<feature type="domain" description="Lipid A biosynthesis N-terminal" evidence="2">
    <location>
        <begin position="134"/>
        <end position="205"/>
    </location>
</feature>
<organism evidence="3 4">
    <name type="scientific">Pseudoprevotella muciniphila</name>
    <dbReference type="NCBI Taxonomy" id="2133944"/>
    <lineage>
        <taxon>Bacteria</taxon>
        <taxon>Pseudomonadati</taxon>
        <taxon>Bacteroidota</taxon>
        <taxon>Bacteroidia</taxon>
        <taxon>Bacteroidales</taxon>
        <taxon>Prevotellaceae</taxon>
        <taxon>Pseudoprevotella</taxon>
    </lineage>
</organism>
<accession>A0A5P8E6E2</accession>
<protein>
    <submittedName>
        <fullName evidence="3">Lauroyl acyltransferase</fullName>
    </submittedName>
</protein>
<dbReference type="InterPro" id="IPR011499">
    <property type="entry name" value="Lipid_A_biosynth_N"/>
</dbReference>
<feature type="domain" description="Lipid A biosynthesis N-terminal" evidence="2">
    <location>
        <begin position="13"/>
        <end position="84"/>
    </location>
</feature>
<dbReference type="Pfam" id="PF07578">
    <property type="entry name" value="LAB_N"/>
    <property type="match status" value="2"/>
</dbReference>
<evidence type="ECO:0000313" key="3">
    <source>
        <dbReference type="EMBL" id="QFQ12496.1"/>
    </source>
</evidence>